<keyword evidence="1" id="KW-0812">Transmembrane</keyword>
<protein>
    <submittedName>
        <fullName evidence="2">Uncharacterized protein</fullName>
    </submittedName>
</protein>
<feature type="transmembrane region" description="Helical" evidence="1">
    <location>
        <begin position="88"/>
        <end position="107"/>
    </location>
</feature>
<dbReference type="RefSeq" id="WP_218545751.1">
    <property type="nucleotide sequence ID" value="NZ_JAGSPD010000005.1"/>
</dbReference>
<sequence>MVRLNKEQIQFIDNYLENSDVTHLDIRSEMVDHVASGIEEKIEAGDTRDFYFIFKDYMVEHKSRLLDNNKQFIKSADSKLIKLILKELVKWPCILVFFGLIALFKYLNVASEISGVKTWFGLLPILSFTLFGISYFIALKYFKLARFSSIERLGFLFAMSFQLFHFCWNISHLEFVKKFDYIIIGLVSLALSILLAMIFVTINQVKHYKIKFKDLA</sequence>
<dbReference type="Proteomes" id="UP001138894">
    <property type="component" value="Unassembled WGS sequence"/>
</dbReference>
<comment type="caution">
    <text evidence="2">The sequence shown here is derived from an EMBL/GenBank/DDBJ whole genome shotgun (WGS) entry which is preliminary data.</text>
</comment>
<evidence type="ECO:0000256" key="1">
    <source>
        <dbReference type="SAM" id="Phobius"/>
    </source>
</evidence>
<evidence type="ECO:0000313" key="2">
    <source>
        <dbReference type="EMBL" id="MBV7269184.1"/>
    </source>
</evidence>
<gene>
    <name evidence="2" type="ORF">KCG49_08290</name>
</gene>
<feature type="transmembrane region" description="Helical" evidence="1">
    <location>
        <begin position="181"/>
        <end position="202"/>
    </location>
</feature>
<name>A0A9X1JPY3_9FLAO</name>
<organism evidence="2 3">
    <name type="scientific">Winogradskyella luteola</name>
    <dbReference type="NCBI Taxonomy" id="2828330"/>
    <lineage>
        <taxon>Bacteria</taxon>
        <taxon>Pseudomonadati</taxon>
        <taxon>Bacteroidota</taxon>
        <taxon>Flavobacteriia</taxon>
        <taxon>Flavobacteriales</taxon>
        <taxon>Flavobacteriaceae</taxon>
        <taxon>Winogradskyella</taxon>
    </lineage>
</organism>
<accession>A0A9X1JPY3</accession>
<feature type="transmembrane region" description="Helical" evidence="1">
    <location>
        <begin position="119"/>
        <end position="142"/>
    </location>
</feature>
<feature type="transmembrane region" description="Helical" evidence="1">
    <location>
        <begin position="154"/>
        <end position="175"/>
    </location>
</feature>
<dbReference type="EMBL" id="JAGSPD010000005">
    <property type="protein sequence ID" value="MBV7269184.1"/>
    <property type="molecule type" value="Genomic_DNA"/>
</dbReference>
<keyword evidence="1" id="KW-0472">Membrane</keyword>
<proteinExistence type="predicted"/>
<keyword evidence="3" id="KW-1185">Reference proteome</keyword>
<reference evidence="2" key="1">
    <citation type="submission" date="2021-04" db="EMBL/GenBank/DDBJ databases">
        <authorList>
            <person name="Pira H."/>
            <person name="Risdian C."/>
            <person name="Wink J."/>
        </authorList>
    </citation>
    <scope>NUCLEOTIDE SEQUENCE</scope>
    <source>
        <strain evidence="2">WHY3</strain>
    </source>
</reference>
<keyword evidence="1" id="KW-1133">Transmembrane helix</keyword>
<evidence type="ECO:0000313" key="3">
    <source>
        <dbReference type="Proteomes" id="UP001138894"/>
    </source>
</evidence>
<dbReference type="AlphaFoldDB" id="A0A9X1JPY3"/>